<feature type="region of interest" description="Disordered" evidence="13">
    <location>
        <begin position="533"/>
        <end position="552"/>
    </location>
</feature>
<dbReference type="GO" id="GO:0005743">
    <property type="term" value="C:mitochondrial inner membrane"/>
    <property type="evidence" value="ECO:0007669"/>
    <property type="project" value="UniProtKB-SubCell"/>
</dbReference>
<dbReference type="PANTHER" id="PTHR23070">
    <property type="entry name" value="BCS1 AAA-TYPE ATPASE"/>
    <property type="match status" value="1"/>
</dbReference>
<organism evidence="17 18">
    <name type="scientific">Lecanosticta acicola</name>
    <dbReference type="NCBI Taxonomy" id="111012"/>
    <lineage>
        <taxon>Eukaryota</taxon>
        <taxon>Fungi</taxon>
        <taxon>Dikarya</taxon>
        <taxon>Ascomycota</taxon>
        <taxon>Pezizomycotina</taxon>
        <taxon>Dothideomycetes</taxon>
        <taxon>Dothideomycetidae</taxon>
        <taxon>Mycosphaerellales</taxon>
        <taxon>Mycosphaerellaceae</taxon>
        <taxon>Lecanosticta</taxon>
    </lineage>
</organism>
<evidence type="ECO:0000256" key="7">
    <source>
        <dbReference type="ARBA" id="ARBA00022840"/>
    </source>
</evidence>
<evidence type="ECO:0000256" key="11">
    <source>
        <dbReference type="ARBA" id="ARBA00048778"/>
    </source>
</evidence>
<dbReference type="InterPro" id="IPR027417">
    <property type="entry name" value="P-loop_NTPase"/>
</dbReference>
<gene>
    <name evidence="17" type="ORF">LECACI_7A009234</name>
</gene>
<proteinExistence type="inferred from homology"/>
<evidence type="ECO:0000256" key="1">
    <source>
        <dbReference type="ARBA" id="ARBA00004434"/>
    </source>
</evidence>
<reference evidence="17" key="1">
    <citation type="submission" date="2023-11" db="EMBL/GenBank/DDBJ databases">
        <authorList>
            <person name="Alioto T."/>
            <person name="Alioto T."/>
            <person name="Gomez Garrido J."/>
        </authorList>
    </citation>
    <scope>NUCLEOTIDE SEQUENCE</scope>
</reference>
<comment type="subcellular location">
    <subcellularLocation>
        <location evidence="1">Mitochondrion inner membrane</location>
        <topology evidence="1">Single-pass membrane protein</topology>
    </subcellularLocation>
</comment>
<dbReference type="AlphaFoldDB" id="A0AAI8Z811"/>
<comment type="similarity">
    <text evidence="2">Belongs to the AAA ATPase family. BCS1 subfamily.</text>
</comment>
<dbReference type="Gene3D" id="3.40.50.300">
    <property type="entry name" value="P-loop containing nucleotide triphosphate hydrolases"/>
    <property type="match status" value="1"/>
</dbReference>
<dbReference type="Pfam" id="PF00004">
    <property type="entry name" value="AAA"/>
    <property type="match status" value="2"/>
</dbReference>
<dbReference type="SMART" id="SM01024">
    <property type="entry name" value="BCS1_N"/>
    <property type="match status" value="1"/>
</dbReference>
<dbReference type="InterPro" id="IPR003960">
    <property type="entry name" value="ATPase_AAA_CS"/>
</dbReference>
<dbReference type="EMBL" id="CAVMBE010000103">
    <property type="protein sequence ID" value="CAK4034076.1"/>
    <property type="molecule type" value="Genomic_DNA"/>
</dbReference>
<evidence type="ECO:0000256" key="4">
    <source>
        <dbReference type="ARBA" id="ARBA00022741"/>
    </source>
</evidence>
<dbReference type="InterPro" id="IPR050747">
    <property type="entry name" value="Mitochondrial_chaperone_BCS1"/>
</dbReference>
<comment type="caution">
    <text evidence="17">The sequence shown here is derived from an EMBL/GenBank/DDBJ whole genome shotgun (WGS) entry which is preliminary data.</text>
</comment>
<evidence type="ECO:0000256" key="5">
    <source>
        <dbReference type="ARBA" id="ARBA00022792"/>
    </source>
</evidence>
<dbReference type="InterPro" id="IPR057495">
    <property type="entry name" value="AAA_lid_BCS1"/>
</dbReference>
<dbReference type="GO" id="GO:0005524">
    <property type="term" value="F:ATP binding"/>
    <property type="evidence" value="ECO:0007669"/>
    <property type="project" value="UniProtKB-KW"/>
</dbReference>
<accession>A0AAI8Z811</accession>
<feature type="compositionally biased region" description="Basic and acidic residues" evidence="13">
    <location>
        <begin position="372"/>
        <end position="382"/>
    </location>
</feature>
<evidence type="ECO:0000256" key="14">
    <source>
        <dbReference type="SAM" id="Phobius"/>
    </source>
</evidence>
<evidence type="ECO:0000256" key="6">
    <source>
        <dbReference type="ARBA" id="ARBA00022801"/>
    </source>
</evidence>
<feature type="transmembrane region" description="Helical" evidence="14">
    <location>
        <begin position="54"/>
        <end position="72"/>
    </location>
</feature>
<evidence type="ECO:0000259" key="16">
    <source>
        <dbReference type="SMART" id="SM01024"/>
    </source>
</evidence>
<dbReference type="Pfam" id="PF25426">
    <property type="entry name" value="AAA_lid_BCS1"/>
    <property type="match status" value="1"/>
</dbReference>
<dbReference type="PROSITE" id="PS00674">
    <property type="entry name" value="AAA"/>
    <property type="match status" value="1"/>
</dbReference>
<dbReference type="SUPFAM" id="SSF52540">
    <property type="entry name" value="P-loop containing nucleoside triphosphate hydrolases"/>
    <property type="match status" value="1"/>
</dbReference>
<evidence type="ECO:0000256" key="12">
    <source>
        <dbReference type="RuleBase" id="RU003651"/>
    </source>
</evidence>
<keyword evidence="8 14" id="KW-1133">Transmembrane helix</keyword>
<feature type="region of interest" description="Disordered" evidence="13">
    <location>
        <begin position="372"/>
        <end position="452"/>
    </location>
</feature>
<feature type="region of interest" description="Disordered" evidence="13">
    <location>
        <begin position="241"/>
        <end position="263"/>
    </location>
</feature>
<keyword evidence="5" id="KW-0999">Mitochondrion inner membrane</keyword>
<keyword evidence="18" id="KW-1185">Reference proteome</keyword>
<keyword evidence="9" id="KW-0496">Mitochondrion</keyword>
<sequence>MDFRRLTKALPTTQLEAGGNNSTETLDITNLPSNILEALIPGYGLISRSIASTFGIDISIFVSIGLILFALVRGGQYLFGVAENVFRDVFMASVYIDEHDDLFDMVMGWLAEHQGAESRRSVRAKTQYGAREGKGGLDDGAVGDALGENGLFDYNKWSARTPPRFEPYYGRHMLWHGGRLFFFRRSQRPANGQRVQVSFGSTKEDDVIQLDCIGRSTEPIRELLRTIKIWSLDRLRNTTTIRHPTPKDRGRWAGAWSKTTSRPSRPMETVILDSEQKKMIIKDMNEYLHPSSPKWYATRGIPYRRGYLFHGPPGTGKTSLSFALAGIFGLEIYAISLQEPTLSEGDLMQLFNGLPRRCIVLLEDVDAAGLLRDGKSGSDEKAGKKKGKDGKREEKKIEKKGETEKDDKKQEKPKKDEDYTLKDLAKELKSISAPSRGGRGGNAAQGGHPNREAGAGISLSGLLNAIDGVATHEGRCLIMTTNLPEKLDAALVRPGRVDRKVAFKLAMKDQISELFVRMYAATDQVPEFEPKIKVSDKPTTNGYTNGHRAEENQLTGLREGDLELLSLEFARCIPDDTFTPAEIQNHLMRYKKQPRTAVEEAKEWAEELLAEKEKEAEEKAEAAEDEEEGED</sequence>
<evidence type="ECO:0000256" key="10">
    <source>
        <dbReference type="ARBA" id="ARBA00023136"/>
    </source>
</evidence>
<evidence type="ECO:0000259" key="15">
    <source>
        <dbReference type="SMART" id="SM00382"/>
    </source>
</evidence>
<evidence type="ECO:0000256" key="9">
    <source>
        <dbReference type="ARBA" id="ARBA00023128"/>
    </source>
</evidence>
<feature type="domain" description="AAA+ ATPase" evidence="15">
    <location>
        <begin position="303"/>
        <end position="508"/>
    </location>
</feature>
<evidence type="ECO:0000256" key="2">
    <source>
        <dbReference type="ARBA" id="ARBA00007448"/>
    </source>
</evidence>
<dbReference type="GO" id="GO:0016887">
    <property type="term" value="F:ATP hydrolysis activity"/>
    <property type="evidence" value="ECO:0007669"/>
    <property type="project" value="InterPro"/>
</dbReference>
<name>A0AAI8Z811_9PEZI</name>
<feature type="domain" description="BCS1 N-terminal" evidence="16">
    <location>
        <begin position="62"/>
        <end position="270"/>
    </location>
</feature>
<evidence type="ECO:0000256" key="13">
    <source>
        <dbReference type="SAM" id="MobiDB-lite"/>
    </source>
</evidence>
<keyword evidence="6" id="KW-0378">Hydrolase</keyword>
<evidence type="ECO:0000256" key="8">
    <source>
        <dbReference type="ARBA" id="ARBA00022989"/>
    </source>
</evidence>
<evidence type="ECO:0000313" key="17">
    <source>
        <dbReference type="EMBL" id="CAK4034076.1"/>
    </source>
</evidence>
<dbReference type="Pfam" id="PF08740">
    <property type="entry name" value="BCS1_N"/>
    <property type="match status" value="1"/>
</dbReference>
<keyword evidence="3 14" id="KW-0812">Transmembrane</keyword>
<keyword evidence="4 12" id="KW-0547">Nucleotide-binding</keyword>
<keyword evidence="7 12" id="KW-0067">ATP-binding</keyword>
<protein>
    <submittedName>
        <fullName evidence="17">Mitochondrial chaperone bcs1</fullName>
    </submittedName>
</protein>
<dbReference type="SMART" id="SM00382">
    <property type="entry name" value="AAA"/>
    <property type="match status" value="1"/>
</dbReference>
<feature type="compositionally biased region" description="Basic and acidic residues" evidence="13">
    <location>
        <begin position="608"/>
        <end position="622"/>
    </location>
</feature>
<dbReference type="InterPro" id="IPR003593">
    <property type="entry name" value="AAA+_ATPase"/>
</dbReference>
<dbReference type="InterPro" id="IPR014851">
    <property type="entry name" value="BCS1_N"/>
</dbReference>
<feature type="region of interest" description="Disordered" evidence="13">
    <location>
        <begin position="608"/>
        <end position="631"/>
    </location>
</feature>
<evidence type="ECO:0000256" key="3">
    <source>
        <dbReference type="ARBA" id="ARBA00022692"/>
    </source>
</evidence>
<comment type="catalytic activity">
    <reaction evidence="11">
        <text>ATP + H2O = ADP + phosphate + H(+)</text>
        <dbReference type="Rhea" id="RHEA:13065"/>
        <dbReference type="ChEBI" id="CHEBI:15377"/>
        <dbReference type="ChEBI" id="CHEBI:15378"/>
        <dbReference type="ChEBI" id="CHEBI:30616"/>
        <dbReference type="ChEBI" id="CHEBI:43474"/>
        <dbReference type="ChEBI" id="CHEBI:456216"/>
    </reaction>
    <physiologicalReaction direction="left-to-right" evidence="11">
        <dbReference type="Rhea" id="RHEA:13066"/>
    </physiologicalReaction>
</comment>
<dbReference type="InterPro" id="IPR003959">
    <property type="entry name" value="ATPase_AAA_core"/>
</dbReference>
<feature type="compositionally biased region" description="Basic and acidic residues" evidence="13">
    <location>
        <begin position="390"/>
        <end position="429"/>
    </location>
</feature>
<evidence type="ECO:0000313" key="18">
    <source>
        <dbReference type="Proteomes" id="UP001296104"/>
    </source>
</evidence>
<keyword evidence="10 14" id="KW-0472">Membrane</keyword>
<dbReference type="Proteomes" id="UP001296104">
    <property type="component" value="Unassembled WGS sequence"/>
</dbReference>